<dbReference type="KEGG" id="dja:HY57_12090"/>
<keyword evidence="2" id="KW-1185">Reference proteome</keyword>
<sequence>MEMNFTLVDELGEPVEVFCEVFERGEAVYWRAWLYGFATLLETLEGRAAHESIIPGQIQAEIMVRGIRAHADPEGQ</sequence>
<dbReference type="HOGENOM" id="CLU_2648704_0_0_6"/>
<dbReference type="AlphaFoldDB" id="A0A075K739"/>
<protein>
    <submittedName>
        <fullName evidence="1">Uncharacterized protein</fullName>
    </submittedName>
</protein>
<dbReference type="EMBL" id="CP008884">
    <property type="protein sequence ID" value="AIF47948.1"/>
    <property type="molecule type" value="Genomic_DNA"/>
</dbReference>
<gene>
    <name evidence="1" type="ORF">HY57_12090</name>
</gene>
<proteinExistence type="predicted"/>
<dbReference type="Proteomes" id="UP000027987">
    <property type="component" value="Chromosome"/>
</dbReference>
<dbReference type="PATRIC" id="fig|1217721.7.peg.2492"/>
<name>A0A075K739_9GAMM</name>
<evidence type="ECO:0000313" key="2">
    <source>
        <dbReference type="Proteomes" id="UP000027987"/>
    </source>
</evidence>
<evidence type="ECO:0000313" key="1">
    <source>
        <dbReference type="EMBL" id="AIF47948.1"/>
    </source>
</evidence>
<accession>A0A075K739</accession>
<dbReference type="STRING" id="1217721.HY57_12090"/>
<organism evidence="1 2">
    <name type="scientific">Dyella japonica A8</name>
    <dbReference type="NCBI Taxonomy" id="1217721"/>
    <lineage>
        <taxon>Bacteria</taxon>
        <taxon>Pseudomonadati</taxon>
        <taxon>Pseudomonadota</taxon>
        <taxon>Gammaproteobacteria</taxon>
        <taxon>Lysobacterales</taxon>
        <taxon>Rhodanobacteraceae</taxon>
        <taxon>Dyella</taxon>
    </lineage>
</organism>
<reference evidence="1 2" key="1">
    <citation type="submission" date="2014-07" db="EMBL/GenBank/DDBJ databases">
        <title>Complete Genome Sequence of Dyella japonica Strain A8 Isolated from Malaysian Tropical Soil.</title>
        <authorList>
            <person name="Hui R.K.H."/>
            <person name="Chen J.-W."/>
            <person name="Chan K.-G."/>
            <person name="Leung F.C.C."/>
        </authorList>
    </citation>
    <scope>NUCLEOTIDE SEQUENCE [LARGE SCALE GENOMIC DNA]</scope>
    <source>
        <strain evidence="1 2">A8</strain>
    </source>
</reference>